<organism evidence="2 3">
    <name type="scientific">Tepidibacter hydrothermalis</name>
    <dbReference type="NCBI Taxonomy" id="3036126"/>
    <lineage>
        <taxon>Bacteria</taxon>
        <taxon>Bacillati</taxon>
        <taxon>Bacillota</taxon>
        <taxon>Clostridia</taxon>
        <taxon>Peptostreptococcales</taxon>
        <taxon>Peptostreptococcaceae</taxon>
        <taxon>Tepidibacter</taxon>
    </lineage>
</organism>
<reference evidence="2 3" key="1">
    <citation type="submission" date="2023-03" db="EMBL/GenBank/DDBJ databases">
        <title>Complete genome sequence of Tepidibacter sp. SWIR-1, isolated from a deep-sea hydrothermal vent.</title>
        <authorList>
            <person name="Li X."/>
        </authorList>
    </citation>
    <scope>NUCLEOTIDE SEQUENCE [LARGE SCALE GENOMIC DNA]</scope>
    <source>
        <strain evidence="2 3">SWIR-1</strain>
    </source>
</reference>
<feature type="transmembrane region" description="Helical" evidence="1">
    <location>
        <begin position="6"/>
        <end position="23"/>
    </location>
</feature>
<dbReference type="Proteomes" id="UP001222800">
    <property type="component" value="Chromosome"/>
</dbReference>
<gene>
    <name evidence="2" type="ORF">P4S50_16365</name>
</gene>
<sequence length="55" mass="5795">MANIIVGIVILLIIGLSITKVIIEKRKGVKCIGCPHSGSNNKGSNCSCNISKLDK</sequence>
<proteinExistence type="predicted"/>
<evidence type="ECO:0000313" key="3">
    <source>
        <dbReference type="Proteomes" id="UP001222800"/>
    </source>
</evidence>
<evidence type="ECO:0000313" key="2">
    <source>
        <dbReference type="EMBL" id="WFD09931.1"/>
    </source>
</evidence>
<keyword evidence="3" id="KW-1185">Reference proteome</keyword>
<keyword evidence="1" id="KW-0812">Transmembrane</keyword>
<keyword evidence="1" id="KW-0472">Membrane</keyword>
<dbReference type="RefSeq" id="WP_277731909.1">
    <property type="nucleotide sequence ID" value="NZ_CP120733.1"/>
</dbReference>
<evidence type="ECO:0000256" key="1">
    <source>
        <dbReference type="SAM" id="Phobius"/>
    </source>
</evidence>
<accession>A0ABY8EAV6</accession>
<protein>
    <submittedName>
        <fullName evidence="2">FeoB-associated Cys-rich membrane protein</fullName>
    </submittedName>
</protein>
<keyword evidence="1" id="KW-1133">Transmembrane helix</keyword>
<name>A0ABY8EAV6_9FIRM</name>
<dbReference type="EMBL" id="CP120733">
    <property type="protein sequence ID" value="WFD09931.1"/>
    <property type="molecule type" value="Genomic_DNA"/>
</dbReference>